<dbReference type="EMBL" id="AJ884600">
    <property type="protein sequence ID" value="CAI59774.2"/>
    <property type="molecule type" value="Genomic_DNA"/>
</dbReference>
<accession>Q4GZM0</accession>
<sequence>MAVSNLPLADRVWNTHAWAMNHGFTDYVILDSVVTTAIGTDGIALIAERFQSMIQAPVKIEKQGPLLTRIRPVDKDGVDAKPKSNMTLKKDKVPRPPNAFILYR</sequence>
<dbReference type="AlphaFoldDB" id="Q4GZM0"/>
<protein>
    <submittedName>
        <fullName evidence="1">Mating-type protein MAT1-2-1</fullName>
    </submittedName>
</protein>
<gene>
    <name evidence="1" type="primary">MAT1-2-1</name>
</gene>
<reference evidence="1" key="1">
    <citation type="journal article" date="2005" name="Fungal Genet. Biol.">
        <title>Characterisation of the mating-type locus in the genus Xanthoria (lichen-forming ascomycetes, Lecanoromycetes).</title>
        <authorList>
            <person name="Scherrer S."/>
            <person name="Zippler U."/>
            <person name="Honegger R."/>
        </authorList>
    </citation>
    <scope>NUCLEOTIDE SEQUENCE</scope>
</reference>
<organism evidence="1">
    <name type="scientific">Xanthoria parietina</name>
    <dbReference type="NCBI Taxonomy" id="107463"/>
    <lineage>
        <taxon>Eukaryota</taxon>
        <taxon>Fungi</taxon>
        <taxon>Dikarya</taxon>
        <taxon>Ascomycota</taxon>
        <taxon>Pezizomycotina</taxon>
        <taxon>Lecanoromycetes</taxon>
        <taxon>OSLEUM clade</taxon>
        <taxon>Lecanoromycetidae</taxon>
        <taxon>Teloschistales</taxon>
        <taxon>Teloschistineae</taxon>
        <taxon>Teloschistaceae</taxon>
        <taxon>Xanthorioideae</taxon>
        <taxon>Xanthoria</taxon>
    </lineage>
</organism>
<proteinExistence type="predicted"/>
<evidence type="ECO:0000313" key="1">
    <source>
        <dbReference type="EMBL" id="CAI59774.2"/>
    </source>
</evidence>
<name>Q4GZM0_9LECA</name>